<keyword evidence="9 11" id="KW-0030">Aminoacyl-tRNA synthetase</keyword>
<evidence type="ECO:0000256" key="9">
    <source>
        <dbReference type="ARBA" id="ARBA00023146"/>
    </source>
</evidence>
<evidence type="ECO:0000256" key="8">
    <source>
        <dbReference type="ARBA" id="ARBA00022917"/>
    </source>
</evidence>
<dbReference type="InterPro" id="IPR035684">
    <property type="entry name" value="ArgRS_core"/>
</dbReference>
<dbReference type="AlphaFoldDB" id="A0A0M0L5Z9"/>
<dbReference type="EC" id="6.1.1.19" evidence="11"/>
<evidence type="ECO:0000256" key="1">
    <source>
        <dbReference type="ARBA" id="ARBA00004496"/>
    </source>
</evidence>
<evidence type="ECO:0000313" key="15">
    <source>
        <dbReference type="EMBL" id="KOO46312.1"/>
    </source>
</evidence>
<evidence type="ECO:0000256" key="2">
    <source>
        <dbReference type="ARBA" id="ARBA00005594"/>
    </source>
</evidence>
<keyword evidence="4 11" id="KW-0963">Cytoplasm</keyword>
<dbReference type="GO" id="GO:0004814">
    <property type="term" value="F:arginine-tRNA ligase activity"/>
    <property type="evidence" value="ECO:0007669"/>
    <property type="project" value="UniProtKB-UniRule"/>
</dbReference>
<evidence type="ECO:0000313" key="16">
    <source>
        <dbReference type="Proteomes" id="UP000037558"/>
    </source>
</evidence>
<dbReference type="SUPFAM" id="SSF52374">
    <property type="entry name" value="Nucleotidylyl transferase"/>
    <property type="match status" value="1"/>
</dbReference>
<comment type="subunit">
    <text evidence="3 11">Monomer.</text>
</comment>
<dbReference type="Gene3D" id="3.40.50.620">
    <property type="entry name" value="HUPs"/>
    <property type="match status" value="1"/>
</dbReference>
<dbReference type="CDD" id="cd07956">
    <property type="entry name" value="Anticodon_Ia_Arg"/>
    <property type="match status" value="1"/>
</dbReference>
<comment type="similarity">
    <text evidence="2 11 12">Belongs to the class-I aminoacyl-tRNA synthetase family.</text>
</comment>
<evidence type="ECO:0000256" key="3">
    <source>
        <dbReference type="ARBA" id="ARBA00011245"/>
    </source>
</evidence>
<keyword evidence="5 11" id="KW-0436">Ligase</keyword>
<dbReference type="PANTHER" id="PTHR11956">
    <property type="entry name" value="ARGINYL-TRNA SYNTHETASE"/>
    <property type="match status" value="1"/>
</dbReference>
<keyword evidence="8 11" id="KW-0648">Protein biosynthesis</keyword>
<dbReference type="CDD" id="cd00671">
    <property type="entry name" value="ArgRS_core"/>
    <property type="match status" value="1"/>
</dbReference>
<keyword evidence="6 11" id="KW-0547">Nucleotide-binding</keyword>
<evidence type="ECO:0000259" key="13">
    <source>
        <dbReference type="SMART" id="SM00836"/>
    </source>
</evidence>
<dbReference type="SMART" id="SM00836">
    <property type="entry name" value="DALR_1"/>
    <property type="match status" value="1"/>
</dbReference>
<evidence type="ECO:0000256" key="6">
    <source>
        <dbReference type="ARBA" id="ARBA00022741"/>
    </source>
</evidence>
<dbReference type="InterPro" id="IPR009080">
    <property type="entry name" value="tRNAsynth_Ia_anticodon-bd"/>
</dbReference>
<dbReference type="STRING" id="284581.AMD01_10715"/>
<dbReference type="InterPro" id="IPR008909">
    <property type="entry name" value="DALR_anticod-bd"/>
</dbReference>
<dbReference type="FunFam" id="1.10.730.10:FF:000006">
    <property type="entry name" value="Arginyl-tRNA synthetase 2, mitochondrial"/>
    <property type="match status" value="1"/>
</dbReference>
<proteinExistence type="inferred from homology"/>
<dbReference type="InterPro" id="IPR036695">
    <property type="entry name" value="Arg-tRNA-synth_N_sf"/>
</dbReference>
<dbReference type="Gene3D" id="1.10.730.10">
    <property type="entry name" value="Isoleucyl-tRNA Synthetase, Domain 1"/>
    <property type="match status" value="1"/>
</dbReference>
<comment type="catalytic activity">
    <reaction evidence="10 11">
        <text>tRNA(Arg) + L-arginine + ATP = L-arginyl-tRNA(Arg) + AMP + diphosphate</text>
        <dbReference type="Rhea" id="RHEA:20301"/>
        <dbReference type="Rhea" id="RHEA-COMP:9658"/>
        <dbReference type="Rhea" id="RHEA-COMP:9673"/>
        <dbReference type="ChEBI" id="CHEBI:30616"/>
        <dbReference type="ChEBI" id="CHEBI:32682"/>
        <dbReference type="ChEBI" id="CHEBI:33019"/>
        <dbReference type="ChEBI" id="CHEBI:78442"/>
        <dbReference type="ChEBI" id="CHEBI:78513"/>
        <dbReference type="ChEBI" id="CHEBI:456215"/>
        <dbReference type="EC" id="6.1.1.19"/>
    </reaction>
</comment>
<dbReference type="GO" id="GO:0006420">
    <property type="term" value="P:arginyl-tRNA aminoacylation"/>
    <property type="evidence" value="ECO:0007669"/>
    <property type="project" value="UniProtKB-UniRule"/>
</dbReference>
<dbReference type="FunFam" id="3.40.50.620:FF:000116">
    <property type="entry name" value="Arginine--tRNA ligase"/>
    <property type="match status" value="1"/>
</dbReference>
<dbReference type="SUPFAM" id="SSF47323">
    <property type="entry name" value="Anticodon-binding domain of a subclass of class I aminoacyl-tRNA synthetases"/>
    <property type="match status" value="1"/>
</dbReference>
<evidence type="ECO:0000256" key="7">
    <source>
        <dbReference type="ARBA" id="ARBA00022840"/>
    </source>
</evidence>
<dbReference type="InterPro" id="IPR001278">
    <property type="entry name" value="Arg-tRNA-ligase"/>
</dbReference>
<feature type="domain" description="Arginyl tRNA synthetase N-terminal" evidence="14">
    <location>
        <begin position="6"/>
        <end position="83"/>
    </location>
</feature>
<keyword evidence="7 11" id="KW-0067">ATP-binding</keyword>
<dbReference type="GO" id="GO:0005524">
    <property type="term" value="F:ATP binding"/>
    <property type="evidence" value="ECO:0007669"/>
    <property type="project" value="UniProtKB-UniRule"/>
</dbReference>
<feature type="domain" description="DALR anticodon binding" evidence="13">
    <location>
        <begin position="447"/>
        <end position="560"/>
    </location>
</feature>
<evidence type="ECO:0000256" key="4">
    <source>
        <dbReference type="ARBA" id="ARBA00022490"/>
    </source>
</evidence>
<accession>A0A0M0L5Z9</accession>
<evidence type="ECO:0000256" key="10">
    <source>
        <dbReference type="ARBA" id="ARBA00049339"/>
    </source>
</evidence>
<dbReference type="Gene3D" id="3.30.1360.70">
    <property type="entry name" value="Arginyl tRNA synthetase N-terminal domain"/>
    <property type="match status" value="1"/>
</dbReference>
<evidence type="ECO:0000256" key="5">
    <source>
        <dbReference type="ARBA" id="ARBA00022598"/>
    </source>
</evidence>
<dbReference type="SMART" id="SM01016">
    <property type="entry name" value="Arg_tRNA_synt_N"/>
    <property type="match status" value="1"/>
</dbReference>
<dbReference type="PANTHER" id="PTHR11956:SF5">
    <property type="entry name" value="ARGININE--TRNA LIGASE, CYTOPLASMIC"/>
    <property type="match status" value="1"/>
</dbReference>
<evidence type="ECO:0000259" key="14">
    <source>
        <dbReference type="SMART" id="SM01016"/>
    </source>
</evidence>
<dbReference type="Pfam" id="PF05746">
    <property type="entry name" value="DALR_1"/>
    <property type="match status" value="1"/>
</dbReference>
<sequence length="560" mass="63201">MNVDQFAVVDYLSKALNGTVEKEQIIKLLEIPKHASLGDYAFPCFQLAKVLRKSPTLIAKDLEGEHESFERIEANGPYVNFFFQKEKASGQIIQTVLEEGSQYGSLDIGKNETIVLDMSSPNIAKPFSMGHLRSTVIGNSLSNIVEKCGYRAVKINYIGDWGTQFGKLIVAYKKWGSEENVRKAPIQELFKLYVQFHDEAENDKSLNEQARETFLKLEQGDDEITALWKWFREESLSEFEKIYDLLGVAFDSYNGESYYNDKMQAIITKLEEKELLVKSDGADVVEVDGLPPCLIRKSDGATLYATRDLTAALDRYETYHFAKALYVVGYEQSVHFTQVFNVLDQLGYEWAKELTHVPFGLILKDGTKMSTRKGKVVLLEEVLKQSIELAKQNINEKNPDLPNKEEVATQVGVGAIIFHDLKNDRKNSIEFSLDDMLRIEGETGPYVQYTHARACSLLTKAGVDVTASTEQGVEDEEGWEVAKLISQFPSVIERSFSYYDPSQIGKYVLDLSQAFNKYYGKVKILEENEGKIARLTLVKAVTIVLKEGLRLLGVQAPEAM</sequence>
<evidence type="ECO:0000256" key="12">
    <source>
        <dbReference type="RuleBase" id="RU363038"/>
    </source>
</evidence>
<protein>
    <recommendedName>
        <fullName evidence="11">Arginine--tRNA ligase</fullName>
        <ecNumber evidence="11">6.1.1.19</ecNumber>
    </recommendedName>
    <alternativeName>
        <fullName evidence="11">Arginyl-tRNA synthetase</fullName>
        <shortName evidence="11">ArgRS</shortName>
    </alternativeName>
</protein>
<name>A0A0M0L5Z9_9BACI</name>
<dbReference type="SUPFAM" id="SSF55190">
    <property type="entry name" value="Arginyl-tRNA synthetase (ArgRS), N-terminal 'additional' domain"/>
    <property type="match status" value="1"/>
</dbReference>
<dbReference type="GO" id="GO:0005737">
    <property type="term" value="C:cytoplasm"/>
    <property type="evidence" value="ECO:0007669"/>
    <property type="project" value="UniProtKB-SubCell"/>
</dbReference>
<dbReference type="OrthoDB" id="9805987at2"/>
<comment type="subcellular location">
    <subcellularLocation>
        <location evidence="1 11">Cytoplasm</location>
    </subcellularLocation>
</comment>
<dbReference type="Pfam" id="PF03485">
    <property type="entry name" value="Arg_tRNA_synt_N"/>
    <property type="match status" value="1"/>
</dbReference>
<dbReference type="PATRIC" id="fig|284581.3.peg.2243"/>
<dbReference type="Pfam" id="PF00750">
    <property type="entry name" value="tRNA-synt_1d"/>
    <property type="match status" value="1"/>
</dbReference>
<dbReference type="HAMAP" id="MF_00123">
    <property type="entry name" value="Arg_tRNA_synth"/>
    <property type="match status" value="1"/>
</dbReference>
<dbReference type="RefSeq" id="WP_053401390.1">
    <property type="nucleotide sequence ID" value="NZ_LILC01000013.1"/>
</dbReference>
<organism evidence="15 16">
    <name type="scientific">Priestia koreensis</name>
    <dbReference type="NCBI Taxonomy" id="284581"/>
    <lineage>
        <taxon>Bacteria</taxon>
        <taxon>Bacillati</taxon>
        <taxon>Bacillota</taxon>
        <taxon>Bacilli</taxon>
        <taxon>Bacillales</taxon>
        <taxon>Bacillaceae</taxon>
        <taxon>Priestia</taxon>
    </lineage>
</organism>
<dbReference type="InterPro" id="IPR014729">
    <property type="entry name" value="Rossmann-like_a/b/a_fold"/>
</dbReference>
<dbReference type="EMBL" id="LILC01000013">
    <property type="protein sequence ID" value="KOO46312.1"/>
    <property type="molecule type" value="Genomic_DNA"/>
</dbReference>
<dbReference type="Proteomes" id="UP000037558">
    <property type="component" value="Unassembled WGS sequence"/>
</dbReference>
<keyword evidence="16" id="KW-1185">Reference proteome</keyword>
<dbReference type="PRINTS" id="PR01038">
    <property type="entry name" value="TRNASYNTHARG"/>
</dbReference>
<dbReference type="InterPro" id="IPR005148">
    <property type="entry name" value="Arg-tRNA-synth_N"/>
</dbReference>
<feature type="short sequence motif" description="'HIGH' region" evidence="11">
    <location>
        <begin position="121"/>
        <end position="131"/>
    </location>
</feature>
<dbReference type="NCBIfam" id="TIGR00456">
    <property type="entry name" value="argS"/>
    <property type="match status" value="1"/>
</dbReference>
<reference evidence="16" key="1">
    <citation type="submission" date="2015-08" db="EMBL/GenBank/DDBJ databases">
        <title>Fjat-14210 dsm16467.</title>
        <authorList>
            <person name="Liu B."/>
            <person name="Wang J."/>
            <person name="Zhu Y."/>
            <person name="Liu G."/>
            <person name="Chen Q."/>
            <person name="Chen Z."/>
            <person name="Lan J."/>
            <person name="Che J."/>
            <person name="Ge C."/>
            <person name="Shi H."/>
            <person name="Pan Z."/>
            <person name="Liu X."/>
        </authorList>
    </citation>
    <scope>NUCLEOTIDE SEQUENCE [LARGE SCALE GENOMIC DNA]</scope>
    <source>
        <strain evidence="16">DSM 16467</strain>
    </source>
</reference>
<gene>
    <name evidence="11" type="primary">argS</name>
    <name evidence="15" type="ORF">AMD01_10715</name>
</gene>
<evidence type="ECO:0000256" key="11">
    <source>
        <dbReference type="HAMAP-Rule" id="MF_00123"/>
    </source>
</evidence>
<comment type="caution">
    <text evidence="15">The sequence shown here is derived from an EMBL/GenBank/DDBJ whole genome shotgun (WGS) entry which is preliminary data.</text>
</comment>